<dbReference type="Proteomes" id="UP000186601">
    <property type="component" value="Unassembled WGS sequence"/>
</dbReference>
<dbReference type="EMBL" id="MLYV02001271">
    <property type="protein sequence ID" value="PSR71557.1"/>
    <property type="molecule type" value="Genomic_DNA"/>
</dbReference>
<organism evidence="1 2">
    <name type="scientific">Hermanssonia centrifuga</name>
    <dbReference type="NCBI Taxonomy" id="98765"/>
    <lineage>
        <taxon>Eukaryota</taxon>
        <taxon>Fungi</taxon>
        <taxon>Dikarya</taxon>
        <taxon>Basidiomycota</taxon>
        <taxon>Agaricomycotina</taxon>
        <taxon>Agaricomycetes</taxon>
        <taxon>Polyporales</taxon>
        <taxon>Meruliaceae</taxon>
        <taxon>Hermanssonia</taxon>
    </lineage>
</organism>
<dbReference type="OrthoDB" id="425534at2759"/>
<comment type="caution">
    <text evidence="1">The sequence shown here is derived from an EMBL/GenBank/DDBJ whole genome shotgun (WGS) entry which is preliminary data.</text>
</comment>
<evidence type="ECO:0000313" key="2">
    <source>
        <dbReference type="Proteomes" id="UP000186601"/>
    </source>
</evidence>
<proteinExistence type="predicted"/>
<keyword evidence="2" id="KW-1185">Reference proteome</keyword>
<accession>A0A2R6NGP5</accession>
<name>A0A2R6NGP5_9APHY</name>
<sequence length="158" mass="17844">MVSTLGGYLQSLVRSLAVFYVCRSLEPFLSWEENMILLGSIPEESANLSTISHLSKGRSKVDLYLRPKTTCFTGGTNYADFQKNTILARSYEIASNMSRKESRKLLIAQQREADALYKTQFEVCDKTMGDLLRYMGTSTVVRDIDFITTQLEGEDALM</sequence>
<protein>
    <submittedName>
        <fullName evidence="1">Uncharacterized protein</fullName>
    </submittedName>
</protein>
<dbReference type="STRING" id="98765.A0A2R6NGP5"/>
<dbReference type="AlphaFoldDB" id="A0A2R6NGP5"/>
<reference evidence="1 2" key="1">
    <citation type="submission" date="2018-02" db="EMBL/GenBank/DDBJ databases">
        <title>Genome sequence of the basidiomycete white-rot fungus Phlebia centrifuga.</title>
        <authorList>
            <person name="Granchi Z."/>
            <person name="Peng M."/>
            <person name="de Vries R.P."/>
            <person name="Hilden K."/>
            <person name="Makela M.R."/>
            <person name="Grigoriev I."/>
            <person name="Riley R."/>
        </authorList>
    </citation>
    <scope>NUCLEOTIDE SEQUENCE [LARGE SCALE GENOMIC DNA]</scope>
    <source>
        <strain evidence="1 2">FBCC195</strain>
    </source>
</reference>
<evidence type="ECO:0000313" key="1">
    <source>
        <dbReference type="EMBL" id="PSR71557.1"/>
    </source>
</evidence>
<gene>
    <name evidence="1" type="ORF">PHLCEN_2v12566</name>
</gene>